<dbReference type="RefSeq" id="WP_128215240.1">
    <property type="nucleotide sequence ID" value="NZ_CP025746.1"/>
</dbReference>
<dbReference type="AlphaFoldDB" id="A0A3R5QXD7"/>
<dbReference type="SUPFAM" id="SSF54506">
    <property type="entry name" value="Diaminopimelate epimerase-like"/>
    <property type="match status" value="1"/>
</dbReference>
<evidence type="ECO:0000313" key="5">
    <source>
        <dbReference type="EMBL" id="QAA34528.1"/>
    </source>
</evidence>
<proteinExistence type="inferred from homology"/>
<reference evidence="5 6" key="1">
    <citation type="submission" date="2018-01" db="EMBL/GenBank/DDBJ databases">
        <title>Genome Sequencing and Assembly of Anaerobacter polyendosporus strain CT4.</title>
        <authorList>
            <person name="Tachaapaikoon C."/>
            <person name="Sutheeworapong S."/>
            <person name="Jenjaroenpun P."/>
            <person name="Wongsurawat T."/>
            <person name="Nookeaw I."/>
            <person name="Cheawchanlertfa P."/>
            <person name="Kosugi A."/>
            <person name="Cheevadhanarak S."/>
            <person name="Ratanakhanokchai K."/>
        </authorList>
    </citation>
    <scope>NUCLEOTIDE SEQUENCE [LARGE SCALE GENOMIC DNA]</scope>
    <source>
        <strain evidence="5 6">CT4</strain>
    </source>
</reference>
<comment type="similarity">
    <text evidence="1">Belongs to the proline racemase family.</text>
</comment>
<comment type="catalytic activity">
    <reaction evidence="2">
        <text>L-proline = D-proline</text>
        <dbReference type="Rhea" id="RHEA:10680"/>
        <dbReference type="ChEBI" id="CHEBI:57726"/>
        <dbReference type="ChEBI" id="CHEBI:60039"/>
        <dbReference type="EC" id="5.1.1.4"/>
    </reaction>
</comment>
<dbReference type="PANTHER" id="PTHR33442:SF5">
    <property type="entry name" value="BIFUNCTIONAL TRANS-3-HYDROXY-L-PROLINE DEHYDRATASE_2-EPIMERASE"/>
    <property type="match status" value="1"/>
</dbReference>
<gene>
    <name evidence="5" type="ORF">C1I91_24420</name>
</gene>
<evidence type="ECO:0000256" key="1">
    <source>
        <dbReference type="ARBA" id="ARBA00007529"/>
    </source>
</evidence>
<dbReference type="GO" id="GO:0047580">
    <property type="term" value="F:4-hydroxyproline epimerase activity"/>
    <property type="evidence" value="ECO:0007669"/>
    <property type="project" value="TreeGrafter"/>
</dbReference>
<sequence length="361" mass="39568">MESLPKLPKAQKTFFAVDSHTMGEPTRIILHGFPELEGKAIMEKKKFLESNYDNYRKALMLEPRGHKDMFGAIVIEPTCEEADLGVIFMDSGGYLNMCGHGSIGTATVAVETGLVKVKEPYTEVVLDTPAGIIKTNVRVEKGRAVEVSILNVPAFLYKKDLRVEIKGYGIVTVDISFGGSFFALVDSEKLGISIEQRNLSVLTDLGMKLIRKINESVQITHPYLDITKVDLVEFYGKPDNPKADLKNVVIFGEAQVDRSPCGTGTSAKLAYLYETGKIALGEEFVYESITGSMFSGRVTKEINLDGRIAIIPEITGSAYITGINQLILNDYDPHQYGFLIGGTVGTELMSQSDCSAIMKVV</sequence>
<dbReference type="Gene3D" id="3.10.310.10">
    <property type="entry name" value="Diaminopimelate Epimerase, Chain A, domain 1"/>
    <property type="match status" value="2"/>
</dbReference>
<accession>A0A3R5QXD7</accession>
<evidence type="ECO:0000313" key="6">
    <source>
        <dbReference type="Proteomes" id="UP000286268"/>
    </source>
</evidence>
<dbReference type="GO" id="GO:0018112">
    <property type="term" value="F:proline racemase activity"/>
    <property type="evidence" value="ECO:0007669"/>
    <property type="project" value="UniProtKB-EC"/>
</dbReference>
<dbReference type="SFLD" id="SFLDS00028">
    <property type="entry name" value="Proline_Racemase"/>
    <property type="match status" value="1"/>
</dbReference>
<evidence type="ECO:0000256" key="4">
    <source>
        <dbReference type="ARBA" id="ARBA00069700"/>
    </source>
</evidence>
<dbReference type="KEGG" id="cmah:C1I91_24420"/>
<evidence type="ECO:0000256" key="2">
    <source>
        <dbReference type="ARBA" id="ARBA00052373"/>
    </source>
</evidence>
<dbReference type="PIRSF" id="PIRSF029792">
    <property type="entry name" value="Pro_racemase"/>
    <property type="match status" value="1"/>
</dbReference>
<dbReference type="Pfam" id="PF05544">
    <property type="entry name" value="Pro_racemase"/>
    <property type="match status" value="1"/>
</dbReference>
<dbReference type="EC" id="5.1.1.4" evidence="3"/>
<dbReference type="OrthoDB" id="181267at2"/>
<protein>
    <recommendedName>
        <fullName evidence="4">Proline racemase</fullName>
        <ecNumber evidence="3">5.1.1.4</ecNumber>
    </recommendedName>
</protein>
<evidence type="ECO:0000256" key="3">
    <source>
        <dbReference type="ARBA" id="ARBA00067038"/>
    </source>
</evidence>
<dbReference type="PANTHER" id="PTHR33442">
    <property type="entry name" value="TRANS-3-HYDROXY-L-PROLINE DEHYDRATASE"/>
    <property type="match status" value="1"/>
</dbReference>
<dbReference type="InterPro" id="IPR008794">
    <property type="entry name" value="Pro_racemase_fam"/>
</dbReference>
<keyword evidence="6" id="KW-1185">Reference proteome</keyword>
<name>A0A3R5QXD7_9CLOT</name>
<dbReference type="EMBL" id="CP025746">
    <property type="protein sequence ID" value="QAA34528.1"/>
    <property type="molecule type" value="Genomic_DNA"/>
</dbReference>
<organism evidence="5 6">
    <name type="scientific">Clostridium manihotivorum</name>
    <dbReference type="NCBI Taxonomy" id="2320868"/>
    <lineage>
        <taxon>Bacteria</taxon>
        <taxon>Bacillati</taxon>
        <taxon>Bacillota</taxon>
        <taxon>Clostridia</taxon>
        <taxon>Eubacteriales</taxon>
        <taxon>Clostridiaceae</taxon>
        <taxon>Clostridium</taxon>
    </lineage>
</organism>
<dbReference type="FunFam" id="3.10.310.10:FF:000005">
    <property type="entry name" value="Proline racemase"/>
    <property type="match status" value="1"/>
</dbReference>
<dbReference type="Proteomes" id="UP000286268">
    <property type="component" value="Chromosome"/>
</dbReference>